<proteinExistence type="predicted"/>
<dbReference type="EMBL" id="JARQWQ010000023">
    <property type="protein sequence ID" value="KAK2564117.1"/>
    <property type="molecule type" value="Genomic_DNA"/>
</dbReference>
<evidence type="ECO:0000256" key="1">
    <source>
        <dbReference type="ARBA" id="ARBA00022723"/>
    </source>
</evidence>
<dbReference type="PROSITE" id="PS50950">
    <property type="entry name" value="ZF_THAP"/>
    <property type="match status" value="1"/>
</dbReference>
<dbReference type="SMART" id="SM00980">
    <property type="entry name" value="THAP"/>
    <property type="match status" value="1"/>
</dbReference>
<accession>A0AAD9QMS4</accession>
<evidence type="ECO:0000256" key="6">
    <source>
        <dbReference type="SAM" id="MobiDB-lite"/>
    </source>
</evidence>
<dbReference type="Proteomes" id="UP001249851">
    <property type="component" value="Unassembled WGS sequence"/>
</dbReference>
<evidence type="ECO:0000259" key="7">
    <source>
        <dbReference type="PROSITE" id="PS50950"/>
    </source>
</evidence>
<dbReference type="SMART" id="SM00692">
    <property type="entry name" value="DM3"/>
    <property type="match status" value="1"/>
</dbReference>
<dbReference type="PANTHER" id="PTHR31751">
    <property type="entry name" value="SI:CH211-108C17.2-RELATED-RELATED"/>
    <property type="match status" value="1"/>
</dbReference>
<reference evidence="8" key="1">
    <citation type="journal article" date="2023" name="G3 (Bethesda)">
        <title>Whole genome assembly and annotation of the endangered Caribbean coral Acropora cervicornis.</title>
        <authorList>
            <person name="Selwyn J.D."/>
            <person name="Vollmer S.V."/>
        </authorList>
    </citation>
    <scope>NUCLEOTIDE SEQUENCE</scope>
    <source>
        <strain evidence="8">K2</strain>
    </source>
</reference>
<organism evidence="8 9">
    <name type="scientific">Acropora cervicornis</name>
    <name type="common">Staghorn coral</name>
    <dbReference type="NCBI Taxonomy" id="6130"/>
    <lineage>
        <taxon>Eukaryota</taxon>
        <taxon>Metazoa</taxon>
        <taxon>Cnidaria</taxon>
        <taxon>Anthozoa</taxon>
        <taxon>Hexacorallia</taxon>
        <taxon>Scleractinia</taxon>
        <taxon>Astrocoeniina</taxon>
        <taxon>Acroporidae</taxon>
        <taxon>Acropora</taxon>
    </lineage>
</organism>
<protein>
    <recommendedName>
        <fullName evidence="7">THAP-type domain-containing protein</fullName>
    </recommendedName>
</protein>
<keyword evidence="2 5" id="KW-0863">Zinc-finger</keyword>
<reference evidence="8" key="2">
    <citation type="journal article" date="2023" name="Science">
        <title>Genomic signatures of disease resistance in endangered staghorn corals.</title>
        <authorList>
            <person name="Vollmer S.V."/>
            <person name="Selwyn J.D."/>
            <person name="Despard B.A."/>
            <person name="Roesel C.L."/>
        </authorList>
    </citation>
    <scope>NUCLEOTIDE SEQUENCE</scope>
    <source>
        <strain evidence="8">K2</strain>
    </source>
</reference>
<feature type="domain" description="THAP-type" evidence="7">
    <location>
        <begin position="1"/>
        <end position="87"/>
    </location>
</feature>
<feature type="region of interest" description="Disordered" evidence="6">
    <location>
        <begin position="313"/>
        <end position="348"/>
    </location>
</feature>
<evidence type="ECO:0000256" key="3">
    <source>
        <dbReference type="ARBA" id="ARBA00022833"/>
    </source>
</evidence>
<dbReference type="GO" id="GO:0003677">
    <property type="term" value="F:DNA binding"/>
    <property type="evidence" value="ECO:0007669"/>
    <property type="project" value="UniProtKB-UniRule"/>
</dbReference>
<keyword evidence="4 5" id="KW-0238">DNA-binding</keyword>
<evidence type="ECO:0000256" key="5">
    <source>
        <dbReference type="PROSITE-ProRule" id="PRU00309"/>
    </source>
</evidence>
<evidence type="ECO:0000313" key="8">
    <source>
        <dbReference type="EMBL" id="KAK2564117.1"/>
    </source>
</evidence>
<dbReference type="SUPFAM" id="SSF57716">
    <property type="entry name" value="Glucocorticoid receptor-like (DNA-binding domain)"/>
    <property type="match status" value="1"/>
</dbReference>
<dbReference type="PANTHER" id="PTHR31751:SF40">
    <property type="match status" value="1"/>
</dbReference>
<evidence type="ECO:0000256" key="2">
    <source>
        <dbReference type="ARBA" id="ARBA00022771"/>
    </source>
</evidence>
<evidence type="ECO:0000256" key="4">
    <source>
        <dbReference type="ARBA" id="ARBA00023125"/>
    </source>
</evidence>
<sequence length="917" mass="104310">MPPRRCVVQDCDQTADLKLGISMHGSPPSSSGFAKWKKFVLTHRKNFSSKGQFGVCSLHFTRDCFTRAVHVKGTERRIKRGSVPTIWKSKSVSSSNRSHRKLVKEILEKQDEDQNRETNVESENKEVDEDVEAGVSGEKVEDADHEVKADVVEWEAMDVDEKVNEKTAWAGEPLKGSEASEMDSFRREQEEISYAKRNEAIEEDRGLKETAEKTQDGQSLLGGEVLEVGSTMQPGDDTKVLDLKPVEACERECRSECTTCSRLKNEISHLKGKITKLKYKLANNQEQWVQTFHQIQEQNRLLMVNTALQTDPVVSEDQPTEEDLEVNEEDEEDKEANIPDFFDQDPTWDPETIDSEYDKIRNEDDSANTYDNPRLDFQGKNAREEPKGIVFLSKLVLLFQFCHLCLFPKPNVAVTQTGTMLTIVSECSNCGESYTWKSQPDLMGRFPAGNLLLSFATLCAGASIRKVLLVFRHMGMLVYHEPAYYYHQRHLLVPSIVAFWKKYQNQLLQKLRNKEVVLAGDGRHDSMGHSAKYGTYSIFCCTIGLIIHIVLVQANQAGSSSGMEFLAFQKAFTFLLGTEMIIKSFISDRHTSIAKWMREDCVAKCNDLGKPVVQHFFDIWHIAKKIQKVLTKLSKEKGCEIIGRWRKACVRHFYWAVTSTQEHLGEVKLAKFHAFLLHVINKHSNLPNRLFNACAHGEIVTPRVWMTKVSEAYEKLCSALGKASLTRAVKKASSVEQTSYLEGYHSVVNQFCPKMLAFSYLGMLSRTILAALHFNYNLKRGSKTDNEGRPVLYVTYPKFKEGEATVREAKVSINYDYVVDIYDTLTTTPKEELKSLAEDLKEEVPAPLHTMLVEKESKEEAITKYRQRKEKETVICPPTCTEEELHPTTERTVRARRAPHCKKCGKPLRGHKKGQCG</sequence>
<keyword evidence="1" id="KW-0479">Metal-binding</keyword>
<dbReference type="AlphaFoldDB" id="A0AAD9QMS4"/>
<comment type="caution">
    <text evidence="8">The sequence shown here is derived from an EMBL/GenBank/DDBJ whole genome shotgun (WGS) entry which is preliminary data.</text>
</comment>
<feature type="compositionally biased region" description="Acidic residues" evidence="6">
    <location>
        <begin position="318"/>
        <end position="334"/>
    </location>
</feature>
<name>A0AAD9QMS4_ACRCE</name>
<dbReference type="InterPro" id="IPR006612">
    <property type="entry name" value="THAP_Znf"/>
</dbReference>
<dbReference type="GO" id="GO:0008270">
    <property type="term" value="F:zinc ion binding"/>
    <property type="evidence" value="ECO:0007669"/>
    <property type="project" value="UniProtKB-KW"/>
</dbReference>
<keyword evidence="9" id="KW-1185">Reference proteome</keyword>
<dbReference type="Pfam" id="PF05485">
    <property type="entry name" value="THAP"/>
    <property type="match status" value="1"/>
</dbReference>
<keyword evidence="3" id="KW-0862">Zinc</keyword>
<gene>
    <name evidence="8" type="ORF">P5673_012349</name>
</gene>
<evidence type="ECO:0000313" key="9">
    <source>
        <dbReference type="Proteomes" id="UP001249851"/>
    </source>
</evidence>
<feature type="compositionally biased region" description="Basic and acidic residues" evidence="6">
    <location>
        <begin position="107"/>
        <end position="125"/>
    </location>
</feature>
<feature type="region of interest" description="Disordered" evidence="6">
    <location>
        <begin position="107"/>
        <end position="145"/>
    </location>
</feature>